<dbReference type="Proteomes" id="UP000239576">
    <property type="component" value="Unassembled WGS sequence"/>
</dbReference>
<dbReference type="EMBL" id="PVWK01000141">
    <property type="protein sequence ID" value="PSB24695.1"/>
    <property type="molecule type" value="Genomic_DNA"/>
</dbReference>
<dbReference type="RefSeq" id="WP_106259689.1">
    <property type="nucleotide sequence ID" value="NZ_CAWNSW010000159.1"/>
</dbReference>
<sequence>MSVTIAATASGSFTPTPVLGENVVNGDFLILRNRLAPDRKTGDGSDEETSWTFYFNEHPDFALFSPSQPLTSALLTLTLTPKDEQPGGIRGVTTDGFWIDSLGYAGATDEFQSLPLDEPATITVELLDRVPSYTSTAILGILFSIDGLFGGRISMHYQDDAIISFAQLELTQESL</sequence>
<keyword evidence="2" id="KW-1185">Reference proteome</keyword>
<accession>A0A2T1DW22</accession>
<organism evidence="1 2">
    <name type="scientific">Stenomitos frigidus ULC18</name>
    <dbReference type="NCBI Taxonomy" id="2107698"/>
    <lineage>
        <taxon>Bacteria</taxon>
        <taxon>Bacillati</taxon>
        <taxon>Cyanobacteriota</taxon>
        <taxon>Cyanophyceae</taxon>
        <taxon>Leptolyngbyales</taxon>
        <taxon>Leptolyngbyaceae</taxon>
        <taxon>Stenomitos</taxon>
    </lineage>
</organism>
<dbReference type="AlphaFoldDB" id="A0A2T1DW22"/>
<protein>
    <submittedName>
        <fullName evidence="1">Uncharacterized protein</fullName>
    </submittedName>
</protein>
<proteinExistence type="predicted"/>
<name>A0A2T1DW22_9CYAN</name>
<reference evidence="1 2" key="2">
    <citation type="submission" date="2018-03" db="EMBL/GenBank/DDBJ databases">
        <title>The ancient ancestry and fast evolution of plastids.</title>
        <authorList>
            <person name="Moore K.R."/>
            <person name="Magnabosco C."/>
            <person name="Momper L."/>
            <person name="Gold D.A."/>
            <person name="Bosak T."/>
            <person name="Fournier G.P."/>
        </authorList>
    </citation>
    <scope>NUCLEOTIDE SEQUENCE [LARGE SCALE GENOMIC DNA]</scope>
    <source>
        <strain evidence="1 2">ULC18</strain>
    </source>
</reference>
<evidence type="ECO:0000313" key="2">
    <source>
        <dbReference type="Proteomes" id="UP000239576"/>
    </source>
</evidence>
<comment type="caution">
    <text evidence="1">The sequence shown here is derived from an EMBL/GenBank/DDBJ whole genome shotgun (WGS) entry which is preliminary data.</text>
</comment>
<reference evidence="2" key="1">
    <citation type="submission" date="2018-02" db="EMBL/GenBank/DDBJ databases">
        <authorList>
            <person name="Moore K."/>
            <person name="Momper L."/>
        </authorList>
    </citation>
    <scope>NUCLEOTIDE SEQUENCE [LARGE SCALE GENOMIC DNA]</scope>
    <source>
        <strain evidence="2">ULC18</strain>
    </source>
</reference>
<gene>
    <name evidence="1" type="ORF">C7B82_26065</name>
</gene>
<evidence type="ECO:0000313" key="1">
    <source>
        <dbReference type="EMBL" id="PSB24695.1"/>
    </source>
</evidence>
<dbReference type="OrthoDB" id="466853at2"/>